<dbReference type="Pfam" id="PF13482">
    <property type="entry name" value="RNase_H_2"/>
    <property type="match status" value="1"/>
</dbReference>
<evidence type="ECO:0000259" key="1">
    <source>
        <dbReference type="Pfam" id="PF13482"/>
    </source>
</evidence>
<dbReference type="STRING" id="1391653.AKJ08_2594"/>
<dbReference type="EMBL" id="CP012332">
    <property type="protein sequence ID" value="AKU92207.1"/>
    <property type="molecule type" value="Genomic_DNA"/>
</dbReference>
<dbReference type="Proteomes" id="UP000055590">
    <property type="component" value="Chromosome"/>
</dbReference>
<dbReference type="InterPro" id="IPR012337">
    <property type="entry name" value="RNaseH-like_sf"/>
</dbReference>
<dbReference type="Gene3D" id="3.30.420.10">
    <property type="entry name" value="Ribonuclease H-like superfamily/Ribonuclease H"/>
    <property type="match status" value="1"/>
</dbReference>
<reference evidence="2 3" key="1">
    <citation type="submission" date="2015-08" db="EMBL/GenBank/DDBJ databases">
        <authorList>
            <person name="Babu N.S."/>
            <person name="Beckwith C.J."/>
            <person name="Beseler K.G."/>
            <person name="Brison A."/>
            <person name="Carone J.V."/>
            <person name="Caskin T.P."/>
            <person name="Diamond M."/>
            <person name="Durham M.E."/>
            <person name="Foxe J.M."/>
            <person name="Go M."/>
            <person name="Henderson B.A."/>
            <person name="Jones I.B."/>
            <person name="McGettigan J.A."/>
            <person name="Micheletti S.J."/>
            <person name="Nasrallah M.E."/>
            <person name="Ortiz D."/>
            <person name="Piller C.R."/>
            <person name="Privatt S.R."/>
            <person name="Schneider S.L."/>
            <person name="Sharp S."/>
            <person name="Smith T.C."/>
            <person name="Stanton J.D."/>
            <person name="Ullery H.E."/>
            <person name="Wilson R.J."/>
            <person name="Serrano M.G."/>
            <person name="Buck G."/>
            <person name="Lee V."/>
            <person name="Wang Y."/>
            <person name="Carvalho R."/>
            <person name="Voegtly L."/>
            <person name="Shi R."/>
            <person name="Duckworth R."/>
            <person name="Johnson A."/>
            <person name="Loviza R."/>
            <person name="Walstead R."/>
            <person name="Shah Z."/>
            <person name="Kiflezghi M."/>
            <person name="Wade K."/>
            <person name="Ball S.L."/>
            <person name="Bradley K.W."/>
            <person name="Asai D.J."/>
            <person name="Bowman C.A."/>
            <person name="Russell D.A."/>
            <person name="Pope W.H."/>
            <person name="Jacobs-Sera D."/>
            <person name="Hendrix R.W."/>
            <person name="Hatfull G.F."/>
        </authorList>
    </citation>
    <scope>NUCLEOTIDE SEQUENCE [LARGE SCALE GENOMIC DNA]</scope>
    <source>
        <strain evidence="2 3">DSM 27710</strain>
    </source>
</reference>
<keyword evidence="3" id="KW-1185">Reference proteome</keyword>
<feature type="domain" description="YprB ribonuclease H-like" evidence="1">
    <location>
        <begin position="51"/>
        <end position="150"/>
    </location>
</feature>
<keyword evidence="2" id="KW-0067">ATP-binding</keyword>
<dbReference type="InterPro" id="IPR036397">
    <property type="entry name" value="RNaseH_sf"/>
</dbReference>
<gene>
    <name evidence="2" type="ORF">AKJ08_2594</name>
</gene>
<keyword evidence="2" id="KW-0347">Helicase</keyword>
<dbReference type="GO" id="GO:0003676">
    <property type="term" value="F:nucleic acid binding"/>
    <property type="evidence" value="ECO:0007669"/>
    <property type="project" value="InterPro"/>
</dbReference>
<dbReference type="KEGG" id="vin:AKJ08_2594"/>
<dbReference type="SUPFAM" id="SSF53098">
    <property type="entry name" value="Ribonuclease H-like"/>
    <property type="match status" value="1"/>
</dbReference>
<sequence length="196" mass="21774">MVLDLETRRAFAEVEGGRPDLLGLSLAVVWSYEREAFTPYFEGDAGALIDRLLGARLVVGFNHVGFDLEVLRPYAEHREIDGVRCFDLLVDLRSRLGHRVSLESCCSATLGSRKAGDGLQAIEWFRQGRLAELEHYCREDVRLTRDLFDHGRSHGQIQVRKRSPSGEWHTATVPVSWPIPDAEAEGSLGGGSPSST</sequence>
<evidence type="ECO:0000313" key="2">
    <source>
        <dbReference type="EMBL" id="AKU92207.1"/>
    </source>
</evidence>
<dbReference type="InterPro" id="IPR038720">
    <property type="entry name" value="YprB_RNase_H-like_dom"/>
</dbReference>
<accession>A0A0K1PFC9</accession>
<keyword evidence="2" id="KW-0547">Nucleotide-binding</keyword>
<organism evidence="2 3">
    <name type="scientific">Vulgatibacter incomptus</name>
    <dbReference type="NCBI Taxonomy" id="1391653"/>
    <lineage>
        <taxon>Bacteria</taxon>
        <taxon>Pseudomonadati</taxon>
        <taxon>Myxococcota</taxon>
        <taxon>Myxococcia</taxon>
        <taxon>Myxococcales</taxon>
        <taxon>Cystobacterineae</taxon>
        <taxon>Vulgatibacteraceae</taxon>
        <taxon>Vulgatibacter</taxon>
    </lineage>
</organism>
<proteinExistence type="predicted"/>
<keyword evidence="2" id="KW-0378">Hydrolase</keyword>
<name>A0A0K1PFC9_9BACT</name>
<evidence type="ECO:0000313" key="3">
    <source>
        <dbReference type="Proteomes" id="UP000055590"/>
    </source>
</evidence>
<protein>
    <submittedName>
        <fullName evidence="2">ATP-dependent RNA helicase, DEAD/DEAH box family</fullName>
    </submittedName>
</protein>
<dbReference type="GO" id="GO:0004386">
    <property type="term" value="F:helicase activity"/>
    <property type="evidence" value="ECO:0007669"/>
    <property type="project" value="UniProtKB-KW"/>
</dbReference>
<dbReference type="AlphaFoldDB" id="A0A0K1PFC9"/>